<organism evidence="2">
    <name type="scientific">Tetraselmis sp. GSL018</name>
    <dbReference type="NCBI Taxonomy" id="582737"/>
    <lineage>
        <taxon>Eukaryota</taxon>
        <taxon>Viridiplantae</taxon>
        <taxon>Chlorophyta</taxon>
        <taxon>core chlorophytes</taxon>
        <taxon>Chlorodendrophyceae</taxon>
        <taxon>Chlorodendrales</taxon>
        <taxon>Chlorodendraceae</taxon>
        <taxon>Tetraselmis</taxon>
    </lineage>
</organism>
<dbReference type="EMBL" id="GBEZ01022051">
    <property type="protein sequence ID" value="JAC64752.1"/>
    <property type="molecule type" value="Transcribed_RNA"/>
</dbReference>
<sequence length="66" mass="7407">ETVNFPAVHRFGEVRVAISVSNAVFLFKEEKKREGALLRPGRRGRPLHIHQPRSKTLRPCCAPSAS</sequence>
<protein>
    <submittedName>
        <fullName evidence="2">Uncharacterized protein</fullName>
    </submittedName>
</protein>
<feature type="non-terminal residue" evidence="2">
    <location>
        <position position="1"/>
    </location>
</feature>
<dbReference type="AlphaFoldDB" id="A0A061QVS4"/>
<proteinExistence type="predicted"/>
<evidence type="ECO:0000256" key="1">
    <source>
        <dbReference type="SAM" id="MobiDB-lite"/>
    </source>
</evidence>
<name>A0A061QVS4_9CHLO</name>
<reference evidence="2" key="1">
    <citation type="submission" date="2014-05" db="EMBL/GenBank/DDBJ databases">
        <title>The transcriptome of the halophilic microalga Tetraselmis sp. GSL018 isolated from the Great Salt Lake, Utah.</title>
        <authorList>
            <person name="Jinkerson R.E."/>
            <person name="D'Adamo S."/>
            <person name="Posewitz M.C."/>
        </authorList>
    </citation>
    <scope>NUCLEOTIDE SEQUENCE</scope>
    <source>
        <strain evidence="2">GSL018</strain>
    </source>
</reference>
<accession>A0A061QVS4</accession>
<gene>
    <name evidence="2" type="ORF">TSPGSL018_17613</name>
</gene>
<feature type="compositionally biased region" description="Basic residues" evidence="1">
    <location>
        <begin position="41"/>
        <end position="56"/>
    </location>
</feature>
<evidence type="ECO:0000313" key="2">
    <source>
        <dbReference type="EMBL" id="JAC64752.1"/>
    </source>
</evidence>
<feature type="region of interest" description="Disordered" evidence="1">
    <location>
        <begin position="41"/>
        <end position="66"/>
    </location>
</feature>
<feature type="non-terminal residue" evidence="2">
    <location>
        <position position="66"/>
    </location>
</feature>